<comment type="caution">
    <text evidence="3">The sequence shown here is derived from an EMBL/GenBank/DDBJ whole genome shotgun (WGS) entry which is preliminary data.</text>
</comment>
<name>A0ABR7EU55_9FIRM</name>
<evidence type="ECO:0000313" key="4">
    <source>
        <dbReference type="Proteomes" id="UP000647235"/>
    </source>
</evidence>
<proteinExistence type="predicted"/>
<feature type="region of interest" description="Disordered" evidence="1">
    <location>
        <begin position="1"/>
        <end position="94"/>
    </location>
</feature>
<accession>A0ABR7EU55</accession>
<reference evidence="3 4" key="1">
    <citation type="submission" date="2020-08" db="EMBL/GenBank/DDBJ databases">
        <title>Genome public.</title>
        <authorList>
            <person name="Liu C."/>
            <person name="Sun Q."/>
        </authorList>
    </citation>
    <scope>NUCLEOTIDE SEQUENCE [LARGE SCALE GENOMIC DNA]</scope>
    <source>
        <strain evidence="3 4">NSJ-36</strain>
    </source>
</reference>
<keyword evidence="2" id="KW-1133">Transmembrane helix</keyword>
<feature type="transmembrane region" description="Helical" evidence="2">
    <location>
        <begin position="177"/>
        <end position="194"/>
    </location>
</feature>
<evidence type="ECO:0000256" key="1">
    <source>
        <dbReference type="SAM" id="MobiDB-lite"/>
    </source>
</evidence>
<feature type="compositionally biased region" description="Low complexity" evidence="1">
    <location>
        <begin position="58"/>
        <end position="89"/>
    </location>
</feature>
<dbReference type="Proteomes" id="UP000647235">
    <property type="component" value="Unassembled WGS sequence"/>
</dbReference>
<evidence type="ECO:0000313" key="3">
    <source>
        <dbReference type="EMBL" id="MBC5664886.1"/>
    </source>
</evidence>
<feature type="compositionally biased region" description="Basic and acidic residues" evidence="1">
    <location>
        <begin position="34"/>
        <end position="57"/>
    </location>
</feature>
<organism evidence="3 4">
    <name type="scientific">Dorea hominis</name>
    <dbReference type="NCBI Taxonomy" id="2763040"/>
    <lineage>
        <taxon>Bacteria</taxon>
        <taxon>Bacillati</taxon>
        <taxon>Bacillota</taxon>
        <taxon>Clostridia</taxon>
        <taxon>Lachnospirales</taxon>
        <taxon>Lachnospiraceae</taxon>
        <taxon>Dorea</taxon>
    </lineage>
</organism>
<feature type="transmembrane region" description="Helical" evidence="2">
    <location>
        <begin position="151"/>
        <end position="171"/>
    </location>
</feature>
<gene>
    <name evidence="3" type="ORF">H8S07_06295</name>
</gene>
<evidence type="ECO:0000256" key="2">
    <source>
        <dbReference type="SAM" id="Phobius"/>
    </source>
</evidence>
<evidence type="ECO:0008006" key="5">
    <source>
        <dbReference type="Google" id="ProtNLM"/>
    </source>
</evidence>
<dbReference type="RefSeq" id="WP_186855680.1">
    <property type="nucleotide sequence ID" value="NZ_JACOOY010000006.1"/>
</dbReference>
<protein>
    <recommendedName>
        <fullName evidence="5">DUF2335 domain-containing protein</fullName>
    </recommendedName>
</protein>
<feature type="compositionally biased region" description="Basic and acidic residues" evidence="1">
    <location>
        <begin position="1"/>
        <end position="14"/>
    </location>
</feature>
<keyword evidence="4" id="KW-1185">Reference proteome</keyword>
<keyword evidence="2" id="KW-0812">Transmembrane</keyword>
<dbReference type="EMBL" id="JACOOY010000006">
    <property type="protein sequence ID" value="MBC5664886.1"/>
    <property type="molecule type" value="Genomic_DNA"/>
</dbReference>
<feature type="compositionally biased region" description="Low complexity" evidence="1">
    <location>
        <begin position="15"/>
        <end position="33"/>
    </location>
</feature>
<keyword evidence="2" id="KW-0472">Membrane</keyword>
<sequence>MAETIMKETTEEQKNNTTENVVTPFEKNTGNENATKETEEKTSAAENSDSVKTDSMKNDSVNTNTTNADSANADTTNTNTTNADSINADSINSDTTGSAHYRTIDDPSDNFSRDQWILSHIKDEDLMEYLRLEQHRMELLQQAKEKREKRIFTLVQLLLSLAAVIAVTYLLKDNPTILLSILYIVGIIGAFWIMKNPKDKSDRKNKDTK</sequence>